<evidence type="ECO:0000313" key="17">
    <source>
        <dbReference type="EMBL" id="GLB34390.1"/>
    </source>
</evidence>
<dbReference type="GO" id="GO:0042729">
    <property type="term" value="C:DASH complex"/>
    <property type="evidence" value="ECO:0007669"/>
    <property type="project" value="InterPro"/>
</dbReference>
<proteinExistence type="inferred from homology"/>
<dbReference type="PANTHER" id="PTHR28113">
    <property type="entry name" value="DASH COMPLEX SUBUNIT DAM1"/>
    <property type="match status" value="1"/>
</dbReference>
<evidence type="ECO:0000256" key="4">
    <source>
        <dbReference type="ARBA" id="ARBA00010073"/>
    </source>
</evidence>
<keyword evidence="12" id="KW-0539">Nucleus</keyword>
<dbReference type="Pfam" id="PF20411">
    <property type="entry name" value="DUF6697"/>
    <property type="match status" value="1"/>
</dbReference>
<evidence type="ECO:0000256" key="13">
    <source>
        <dbReference type="ARBA" id="ARBA00023328"/>
    </source>
</evidence>
<evidence type="ECO:0000256" key="1">
    <source>
        <dbReference type="ARBA" id="ARBA00004123"/>
    </source>
</evidence>
<keyword evidence="8" id="KW-0493">Microtubule</keyword>
<dbReference type="GO" id="GO:1990537">
    <property type="term" value="C:mitotic spindle polar microtubule"/>
    <property type="evidence" value="ECO:0007669"/>
    <property type="project" value="TreeGrafter"/>
</dbReference>
<evidence type="ECO:0000256" key="9">
    <source>
        <dbReference type="ARBA" id="ARBA00022829"/>
    </source>
</evidence>
<dbReference type="GO" id="GO:0044732">
    <property type="term" value="C:mitotic spindle pole body"/>
    <property type="evidence" value="ECO:0007669"/>
    <property type="project" value="TreeGrafter"/>
</dbReference>
<feature type="compositionally biased region" description="Basic and acidic residues" evidence="15">
    <location>
        <begin position="222"/>
        <end position="234"/>
    </location>
</feature>
<dbReference type="InterPro" id="IPR013962">
    <property type="entry name" value="DASH_Dam1"/>
</dbReference>
<evidence type="ECO:0000256" key="11">
    <source>
        <dbReference type="ARBA" id="ARBA00023212"/>
    </source>
</evidence>
<evidence type="ECO:0000256" key="8">
    <source>
        <dbReference type="ARBA" id="ARBA00022701"/>
    </source>
</evidence>
<dbReference type="Pfam" id="PF08653">
    <property type="entry name" value="DASH_Dam1"/>
    <property type="match status" value="1"/>
</dbReference>
<name>A0A9P3UKE3_LYOSH</name>
<evidence type="ECO:0000256" key="10">
    <source>
        <dbReference type="ARBA" id="ARBA00022838"/>
    </source>
</evidence>
<feature type="region of interest" description="Disordered" evidence="15">
    <location>
        <begin position="282"/>
        <end position="309"/>
    </location>
</feature>
<evidence type="ECO:0000256" key="5">
    <source>
        <dbReference type="ARBA" id="ARBA00020497"/>
    </source>
</evidence>
<evidence type="ECO:0000256" key="14">
    <source>
        <dbReference type="ARBA" id="ARBA00030453"/>
    </source>
</evidence>
<accession>A0A9P3UKE3</accession>
<feature type="region of interest" description="Disordered" evidence="15">
    <location>
        <begin position="211"/>
        <end position="234"/>
    </location>
</feature>
<evidence type="ECO:0000256" key="6">
    <source>
        <dbReference type="ARBA" id="ARBA00022454"/>
    </source>
</evidence>
<evidence type="ECO:0000259" key="16">
    <source>
        <dbReference type="Pfam" id="PF20411"/>
    </source>
</evidence>
<dbReference type="AlphaFoldDB" id="A0A9P3UKE3"/>
<dbReference type="EMBL" id="BRPK01000001">
    <property type="protein sequence ID" value="GLB34390.1"/>
    <property type="molecule type" value="Genomic_DNA"/>
</dbReference>
<keyword evidence="10" id="KW-0995">Kinetochore</keyword>
<comment type="similarity">
    <text evidence="4">Belongs to the DASH complex DAM1 family.</text>
</comment>
<dbReference type="OrthoDB" id="3060478at2759"/>
<keyword evidence="13" id="KW-0137">Centromere</keyword>
<keyword evidence="9" id="KW-0159">Chromosome partition</keyword>
<sequence>MSELVDEAEALQANVEAMKRLSDSLATFNEFFASWLYVMQMNALTTDWPQAPTNASFDLAKKRAASHDRDTDEFRAIKRQPARACRIQLEPVYPRQCTALELEEHLALLSRPSSKFPEFLYLPKRTTWASGNVALVFGPRHVFKAGEWTEETGVLAYQGRILEFFYAKTGTVCYAGTYRCHHTRRWFPHGVQMPSGISAKAIADTAMPEPEFRRPATVPQEQSHRDGEAEPGELRLAENPWQSSVWKMYLAGILRVDCMVLECVGFNRALYDRMRGWCSPELPSKRAAEGQAEGEAGPPNKRLREHRAG</sequence>
<evidence type="ECO:0000256" key="3">
    <source>
        <dbReference type="ARBA" id="ARBA00004629"/>
    </source>
</evidence>
<evidence type="ECO:0000256" key="2">
    <source>
        <dbReference type="ARBA" id="ARBA00004186"/>
    </source>
</evidence>
<keyword evidence="6" id="KW-0158">Chromosome</keyword>
<evidence type="ECO:0000256" key="7">
    <source>
        <dbReference type="ARBA" id="ARBA00022490"/>
    </source>
</evidence>
<dbReference type="Proteomes" id="UP001063166">
    <property type="component" value="Unassembled WGS sequence"/>
</dbReference>
<comment type="caution">
    <text evidence="17">The sequence shown here is derived from an EMBL/GenBank/DDBJ whole genome shotgun (WGS) entry which is preliminary data.</text>
</comment>
<evidence type="ECO:0000256" key="12">
    <source>
        <dbReference type="ARBA" id="ARBA00023242"/>
    </source>
</evidence>
<keyword evidence="18" id="KW-1185">Reference proteome</keyword>
<reference evidence="17" key="1">
    <citation type="submission" date="2022-07" db="EMBL/GenBank/DDBJ databases">
        <title>The genome of Lyophyllum shimeji provides insight into the initial evolution of ectomycorrhizal fungal genome.</title>
        <authorList>
            <person name="Kobayashi Y."/>
            <person name="Shibata T."/>
            <person name="Hirakawa H."/>
            <person name="Shigenobu S."/>
            <person name="Nishiyama T."/>
            <person name="Yamada A."/>
            <person name="Hasebe M."/>
            <person name="Kawaguchi M."/>
        </authorList>
    </citation>
    <scope>NUCLEOTIDE SEQUENCE</scope>
    <source>
        <strain evidence="17">AT787</strain>
    </source>
</reference>
<comment type="subcellular location">
    <subcellularLocation>
        <location evidence="3">Chromosome</location>
        <location evidence="3">Centromere</location>
        <location evidence="3">Kinetochore</location>
    </subcellularLocation>
    <subcellularLocation>
        <location evidence="2">Cytoplasm</location>
        <location evidence="2">Cytoskeleton</location>
        <location evidence="2">Spindle</location>
    </subcellularLocation>
    <subcellularLocation>
        <location evidence="1">Nucleus</location>
    </subcellularLocation>
</comment>
<dbReference type="PANTHER" id="PTHR28113:SF1">
    <property type="entry name" value="DASH COMPLEX SUBUNIT DAM1"/>
    <property type="match status" value="1"/>
</dbReference>
<dbReference type="InterPro" id="IPR046520">
    <property type="entry name" value="DUF6697"/>
</dbReference>
<feature type="domain" description="DUF6697" evidence="16">
    <location>
        <begin position="131"/>
        <end position="275"/>
    </location>
</feature>
<keyword evidence="11" id="KW-0206">Cytoskeleton</keyword>
<evidence type="ECO:0000313" key="18">
    <source>
        <dbReference type="Proteomes" id="UP001063166"/>
    </source>
</evidence>
<evidence type="ECO:0000256" key="15">
    <source>
        <dbReference type="SAM" id="MobiDB-lite"/>
    </source>
</evidence>
<dbReference type="GO" id="GO:1990758">
    <property type="term" value="P:mitotic sister chromatid biorientation"/>
    <property type="evidence" value="ECO:0007669"/>
    <property type="project" value="TreeGrafter"/>
</dbReference>
<organism evidence="17 18">
    <name type="scientific">Lyophyllum shimeji</name>
    <name type="common">Hon-shimeji</name>
    <name type="synonym">Tricholoma shimeji</name>
    <dbReference type="NCBI Taxonomy" id="47721"/>
    <lineage>
        <taxon>Eukaryota</taxon>
        <taxon>Fungi</taxon>
        <taxon>Dikarya</taxon>
        <taxon>Basidiomycota</taxon>
        <taxon>Agaricomycotina</taxon>
        <taxon>Agaricomycetes</taxon>
        <taxon>Agaricomycetidae</taxon>
        <taxon>Agaricales</taxon>
        <taxon>Tricholomatineae</taxon>
        <taxon>Lyophyllaceae</taxon>
        <taxon>Lyophyllum</taxon>
    </lineage>
</organism>
<keyword evidence="7" id="KW-0963">Cytoplasm</keyword>
<gene>
    <name evidence="17" type="primary">DAM1</name>
    <name evidence="17" type="ORF">LshimejAT787_0112740</name>
</gene>
<protein>
    <recommendedName>
        <fullName evidence="5">DASH complex subunit DAM1</fullName>
    </recommendedName>
    <alternativeName>
        <fullName evidence="14">Outer kinetochore protein DAM1</fullName>
    </alternativeName>
</protein>